<dbReference type="Pfam" id="PF25967">
    <property type="entry name" value="RND-MFP_C"/>
    <property type="match status" value="1"/>
</dbReference>
<feature type="domain" description="Multidrug resistance protein MdtA-like beta-barrel" evidence="7">
    <location>
        <begin position="216"/>
        <end position="304"/>
    </location>
</feature>
<evidence type="ECO:0000256" key="4">
    <source>
        <dbReference type="SAM" id="SignalP"/>
    </source>
</evidence>
<dbReference type="InterPro" id="IPR058624">
    <property type="entry name" value="MdtA-like_HH"/>
</dbReference>
<feature type="signal peptide" evidence="4">
    <location>
        <begin position="1"/>
        <end position="38"/>
    </location>
</feature>
<feature type="domain" description="Multidrug resistance protein MdtA-like barrel-sandwich hybrid" evidence="6">
    <location>
        <begin position="69"/>
        <end position="209"/>
    </location>
</feature>
<dbReference type="EMBL" id="JBHRTF010000006">
    <property type="protein sequence ID" value="MFC3116811.1"/>
    <property type="molecule type" value="Genomic_DNA"/>
</dbReference>
<feature type="domain" description="Multidrug resistance protein MdtA-like alpha-helical hairpin" evidence="5">
    <location>
        <begin position="111"/>
        <end position="179"/>
    </location>
</feature>
<keyword evidence="4" id="KW-0732">Signal</keyword>
<comment type="similarity">
    <text evidence="2">Belongs to the membrane fusion protein (MFP) (TC 8.A.1) family.</text>
</comment>
<evidence type="ECO:0000256" key="2">
    <source>
        <dbReference type="ARBA" id="ARBA00009477"/>
    </source>
</evidence>
<feature type="domain" description="Multidrug resistance protein MdtA-like C-terminal permuted SH3" evidence="8">
    <location>
        <begin position="308"/>
        <end position="370"/>
    </location>
</feature>
<dbReference type="NCBIfam" id="TIGR01730">
    <property type="entry name" value="RND_mfp"/>
    <property type="match status" value="1"/>
</dbReference>
<evidence type="ECO:0000259" key="6">
    <source>
        <dbReference type="Pfam" id="PF25917"/>
    </source>
</evidence>
<evidence type="ECO:0000313" key="10">
    <source>
        <dbReference type="Proteomes" id="UP001595555"/>
    </source>
</evidence>
<proteinExistence type="inferred from homology"/>
<organism evidence="9 10">
    <name type="scientific">Cellvibrio fontiphilus</name>
    <dbReference type="NCBI Taxonomy" id="1815559"/>
    <lineage>
        <taxon>Bacteria</taxon>
        <taxon>Pseudomonadati</taxon>
        <taxon>Pseudomonadota</taxon>
        <taxon>Gammaproteobacteria</taxon>
        <taxon>Cellvibrionales</taxon>
        <taxon>Cellvibrionaceae</taxon>
        <taxon>Cellvibrio</taxon>
    </lineage>
</organism>
<gene>
    <name evidence="9" type="ORF">ACFODX_14675</name>
</gene>
<dbReference type="Pfam" id="PF25917">
    <property type="entry name" value="BSH_RND"/>
    <property type="match status" value="1"/>
</dbReference>
<evidence type="ECO:0000256" key="1">
    <source>
        <dbReference type="ARBA" id="ARBA00004519"/>
    </source>
</evidence>
<evidence type="ECO:0000259" key="5">
    <source>
        <dbReference type="Pfam" id="PF25876"/>
    </source>
</evidence>
<name>A0ABV7FJ50_9GAMM</name>
<dbReference type="InterPro" id="IPR006143">
    <property type="entry name" value="RND_pump_MFP"/>
</dbReference>
<keyword evidence="3" id="KW-0175">Coiled coil</keyword>
<dbReference type="Gene3D" id="2.40.30.170">
    <property type="match status" value="1"/>
</dbReference>
<dbReference type="SUPFAM" id="SSF111369">
    <property type="entry name" value="HlyD-like secretion proteins"/>
    <property type="match status" value="1"/>
</dbReference>
<dbReference type="Gene3D" id="2.40.50.100">
    <property type="match status" value="1"/>
</dbReference>
<evidence type="ECO:0000256" key="3">
    <source>
        <dbReference type="SAM" id="Coils"/>
    </source>
</evidence>
<dbReference type="PROSITE" id="PS51257">
    <property type="entry name" value="PROKAR_LIPOPROTEIN"/>
    <property type="match status" value="1"/>
</dbReference>
<protein>
    <submittedName>
        <fullName evidence="9">Efflux RND transporter periplasmic adaptor subunit</fullName>
    </submittedName>
</protein>
<feature type="coiled-coil region" evidence="3">
    <location>
        <begin position="110"/>
        <end position="137"/>
    </location>
</feature>
<dbReference type="RefSeq" id="WP_378120480.1">
    <property type="nucleotide sequence ID" value="NZ_JBHRTF010000006.1"/>
</dbReference>
<keyword evidence="10" id="KW-1185">Reference proteome</keyword>
<dbReference type="InterPro" id="IPR058627">
    <property type="entry name" value="MdtA-like_C"/>
</dbReference>
<evidence type="ECO:0000313" key="9">
    <source>
        <dbReference type="EMBL" id="MFC3116811.1"/>
    </source>
</evidence>
<dbReference type="Proteomes" id="UP001595555">
    <property type="component" value="Unassembled WGS sequence"/>
</dbReference>
<reference evidence="10" key="1">
    <citation type="journal article" date="2019" name="Int. J. Syst. Evol. Microbiol.">
        <title>The Global Catalogue of Microorganisms (GCM) 10K type strain sequencing project: providing services to taxonomists for standard genome sequencing and annotation.</title>
        <authorList>
            <consortium name="The Broad Institute Genomics Platform"/>
            <consortium name="The Broad Institute Genome Sequencing Center for Infectious Disease"/>
            <person name="Wu L."/>
            <person name="Ma J."/>
        </authorList>
    </citation>
    <scope>NUCLEOTIDE SEQUENCE [LARGE SCALE GENOMIC DNA]</scope>
    <source>
        <strain evidence="10">KCTC 52237</strain>
    </source>
</reference>
<dbReference type="PANTHER" id="PTHR30158">
    <property type="entry name" value="ACRA/E-RELATED COMPONENT OF DRUG EFFLUX TRANSPORTER"/>
    <property type="match status" value="1"/>
</dbReference>
<accession>A0ABV7FJ50</accession>
<dbReference type="Pfam" id="PF25944">
    <property type="entry name" value="Beta-barrel_RND"/>
    <property type="match status" value="1"/>
</dbReference>
<sequence>MMPRSRVQVVRAAPFAVASFLVLLLAGCDSTSPGAAKAAPAVPEVGVVTVAASNLPLQTELPGRTSAFRKAEVRPQVSGIIQQRLFTEGAEIKAGTALYQIDPASYKAAVSSAQAELARAQAALAAADAREKRYQNLVAIKAISQQDYDDTLASRNQARAAVAVAKAALESASINLKYTRVLAPIDGVISKSAVTEGALVNAGQADVLADILQLDPIYVDVSQSADELLQLRRQMKHGQVVAVDSAKVRLILEDGSLYEHEGSLQFAEVGVNESTGTVTLRAQFPNPDRLLLPGMFVRAQVEEGVRNNAILVAQRGVTRDRTGSATAMVVSQEGIVEQRQLITGRAVGDQWLVLDGLAEGDQVIVEGLQKVKPGVPVKAVPAADSNSAGE</sequence>
<dbReference type="InterPro" id="IPR058626">
    <property type="entry name" value="MdtA-like_b-barrel"/>
</dbReference>
<dbReference type="InterPro" id="IPR058625">
    <property type="entry name" value="MdtA-like_BSH"/>
</dbReference>
<dbReference type="Gene3D" id="2.40.420.20">
    <property type="match status" value="1"/>
</dbReference>
<dbReference type="PANTHER" id="PTHR30158:SF3">
    <property type="entry name" value="MULTIDRUG EFFLUX PUMP SUBUNIT ACRA-RELATED"/>
    <property type="match status" value="1"/>
</dbReference>
<evidence type="ECO:0000259" key="8">
    <source>
        <dbReference type="Pfam" id="PF25967"/>
    </source>
</evidence>
<dbReference type="Gene3D" id="1.10.287.470">
    <property type="entry name" value="Helix hairpin bin"/>
    <property type="match status" value="1"/>
</dbReference>
<evidence type="ECO:0000259" key="7">
    <source>
        <dbReference type="Pfam" id="PF25944"/>
    </source>
</evidence>
<comment type="caution">
    <text evidence="9">The sequence shown here is derived from an EMBL/GenBank/DDBJ whole genome shotgun (WGS) entry which is preliminary data.</text>
</comment>
<comment type="subcellular location">
    <subcellularLocation>
        <location evidence="1">Cell inner membrane</location>
        <topology evidence="1">Lipid-anchor</topology>
    </subcellularLocation>
</comment>
<feature type="chain" id="PRO_5046516233" evidence="4">
    <location>
        <begin position="39"/>
        <end position="390"/>
    </location>
</feature>
<dbReference type="Pfam" id="PF25876">
    <property type="entry name" value="HH_MFP_RND"/>
    <property type="match status" value="1"/>
</dbReference>